<dbReference type="NCBIfam" id="NF033580">
    <property type="entry name" value="transpos_IS5_3"/>
    <property type="match status" value="1"/>
</dbReference>
<sequence length="210" mass="23359">MDGLGRLHDQPGPPARRRRPQKRASTGDELEDPERTAAGQALGRSRGGLTTKVHLACDGRGLPLAVLITPGNVNDSTAFDAVLDAVKVPRTGVGRPRRRPDAVIADKAYSSRAIRQTLRRRGIRAVIPERADQKANRMRRGRAGGRPTAFDRELYKARNVVERCFNRLKQFRAIATRFDKLATRYRAGLHLAALILWLREPAQDRLSDSA</sequence>
<protein>
    <submittedName>
        <fullName evidence="3">Transposase</fullName>
    </submittedName>
</protein>
<reference evidence="3 4" key="1">
    <citation type="submission" date="2020-08" db="EMBL/GenBank/DDBJ databases">
        <title>Genomic Encyclopedia of Type Strains, Phase IV (KMG-IV): sequencing the most valuable type-strain genomes for metagenomic binning, comparative biology and taxonomic classification.</title>
        <authorList>
            <person name="Goeker M."/>
        </authorList>
    </citation>
    <scope>NUCLEOTIDE SEQUENCE [LARGE SCALE GENOMIC DNA]</scope>
    <source>
        <strain evidence="3 4">DSM 43350</strain>
    </source>
</reference>
<dbReference type="GO" id="GO:0006313">
    <property type="term" value="P:DNA transposition"/>
    <property type="evidence" value="ECO:0007669"/>
    <property type="project" value="InterPro"/>
</dbReference>
<dbReference type="GO" id="GO:0003677">
    <property type="term" value="F:DNA binding"/>
    <property type="evidence" value="ECO:0007669"/>
    <property type="project" value="InterPro"/>
</dbReference>
<organism evidence="3 4">
    <name type="scientific">Streptomyces paradoxus</name>
    <dbReference type="NCBI Taxonomy" id="66375"/>
    <lineage>
        <taxon>Bacteria</taxon>
        <taxon>Bacillati</taxon>
        <taxon>Actinomycetota</taxon>
        <taxon>Actinomycetes</taxon>
        <taxon>Kitasatosporales</taxon>
        <taxon>Streptomycetaceae</taxon>
        <taxon>Streptomyces</taxon>
    </lineage>
</organism>
<dbReference type="GO" id="GO:0004803">
    <property type="term" value="F:transposase activity"/>
    <property type="evidence" value="ECO:0007669"/>
    <property type="project" value="InterPro"/>
</dbReference>
<evidence type="ECO:0000313" key="3">
    <source>
        <dbReference type="EMBL" id="MBB6081863.1"/>
    </source>
</evidence>
<evidence type="ECO:0000259" key="2">
    <source>
        <dbReference type="Pfam" id="PF01609"/>
    </source>
</evidence>
<dbReference type="InterPro" id="IPR002559">
    <property type="entry name" value="Transposase_11"/>
</dbReference>
<evidence type="ECO:0000313" key="4">
    <source>
        <dbReference type="Proteomes" id="UP000591537"/>
    </source>
</evidence>
<gene>
    <name evidence="3" type="ORF">HNR57_007826</name>
</gene>
<proteinExistence type="predicted"/>
<feature type="region of interest" description="Disordered" evidence="1">
    <location>
        <begin position="1"/>
        <end position="45"/>
    </location>
</feature>
<dbReference type="EMBL" id="JACHGV010000023">
    <property type="protein sequence ID" value="MBB6081863.1"/>
    <property type="molecule type" value="Genomic_DNA"/>
</dbReference>
<dbReference type="AlphaFoldDB" id="A0A7W9TJH8"/>
<dbReference type="PANTHER" id="PTHR30007:SF1">
    <property type="entry name" value="BLR1914 PROTEIN"/>
    <property type="match status" value="1"/>
</dbReference>
<dbReference type="PANTHER" id="PTHR30007">
    <property type="entry name" value="PHP DOMAIN PROTEIN"/>
    <property type="match status" value="1"/>
</dbReference>
<comment type="caution">
    <text evidence="3">The sequence shown here is derived from an EMBL/GenBank/DDBJ whole genome shotgun (WGS) entry which is preliminary data.</text>
</comment>
<accession>A0A7W9TJH8</accession>
<keyword evidence="4" id="KW-1185">Reference proteome</keyword>
<dbReference type="Proteomes" id="UP000591537">
    <property type="component" value="Unassembled WGS sequence"/>
</dbReference>
<name>A0A7W9TJH8_9ACTN</name>
<feature type="domain" description="Transposase IS4-like" evidence="2">
    <location>
        <begin position="43"/>
        <end position="192"/>
    </location>
</feature>
<evidence type="ECO:0000256" key="1">
    <source>
        <dbReference type="SAM" id="MobiDB-lite"/>
    </source>
</evidence>
<dbReference type="Pfam" id="PF01609">
    <property type="entry name" value="DDE_Tnp_1"/>
    <property type="match status" value="1"/>
</dbReference>